<dbReference type="SUPFAM" id="SSF48371">
    <property type="entry name" value="ARM repeat"/>
    <property type="match status" value="2"/>
</dbReference>
<sequence>SNTQPLLSISLRSKFPNLKASPVSTSPTPPHLLFPLLPLPLPLLEWFPPTPFPPLLCPEGEQNPNLAPPPSLSLHPLPSLPVRAERSIGFMSLNQSRADRNEAQPRKSGRPGSSGYQRGLSGGGGKGAGGGSAPPPPSSSSSSSNSLRHPPSSNRSFKKPDNGQGGNYRVNPGSAASEVPTPVYTAISRGVQNGGHAPASSHGADVVLPGTAKPADSSASRNYRGLPRPPPSQSSGGGPDSATPTNPAKGGTSKAFTLQFGSISPGFGNGTQIPARTSSAPPNLDEQKHDQAIPTLPIPSASKEQHKQPKKDVLAGNHLNAEDSHSTSQAMRDAPVQVLAASSMATQKSSVPVAGVSMPMGFQHPQMPAQFSGPGPQLQSQGIPGNVLQIPLSLSMGNAQVQQHILIPGIPNHTLHQGLGFAPQMGHQLASQVGNLGMGLPPQYAQQQSGNFASVRKTTVRITHPDTHEEVKLDKRIDLHLDVGSLGQRPPSNVPSQTQPISSYTPNLQMNYYQPLQPGSYNPGAFFLQTPTSLPLINTPMTSGPQDTRYNYQIGQNGTVVSFMNPHVLNNIPISKPSSQLHGISEPVSLGRNRERHGVSVSAPPAPLQVTVKQAVHKVAASPGAVSLEEASNLLQPSVEGTTSHQQRGDRECTLESPNQLPQSLLEPPDDIVLSDKDSQSSSVTSVSSTQRVQHNTSSLGPSVVDSVSVVSCTDSRGKDSFKSSDSSEDQNKDPSKKDARHSQQHHLSLSKESHPSEHSFIHASRNSEEVHAISSGAGEAPTIIPSLLFPIAEHDNSFGAHLSANDDDKTIPTSLEASGIALREVLPDTIPSISSLSETVTNHVPPREIGNFETSASCTIKADGTVSKRVGASVCPKQDYTLIGLETKENNVVFEEHGRTEVSDDSTQVNMNVPDSSVLEPSVCIEQVGFAQGVRDDDLVKAVANELEPNETEQIIIESELTGCSSEVNTELGSDRNVSKPGCSDDFFVGVTVSKSETDCTEGTLLSHLLSDNSYVDETSTSDALTDNRVTGESSLAESSLFVECLEITQKPEKVPEILSGGYDSAAFAETKERTSLKVTRVKKKKIKQVLLKADAAGTNSDLYMAYKEEKRETVATSECIESLSVDTKEVAACDTEKDAASREGESHNKVEPDDWEDAADISTPKLKTLENGLPAGGKKIVDSEYGNGTTNKNYSRDFLLTFREQCIDLPVDFEIGSDIADALMSIQVSTPHISDRRPFPSPGRIIDRPIGAIRDRRPVVLDDKWTKACTPFGTGRDIPGQGVGMGVLRDHRGQSSPYDGGILSGPMQRAMSLGGISRSNADYDRWPRGTGIQRSTIPSPQTPLLVMHKAEKKYEVGRVSDKEEAKQRQLKAILNKLTPQNFDRLFEQVREVNIDNVVTLTGVISQIFDKALTEPTFCEMYANFCFHLAGALPDFSEGDEKITFKRLLLNKCQEEFERGEREQDEANRVEEGEINLSAEEREQKKVKARKTMLGNIRLIGELYKKKMLTERIMHECIKKLLGQYHNPDEEDVEALCKLMSTIGEMIDHSKAKEHMDAYFDMMAKLSTNQKLSSRLRFMLRDAIDLRKNKWQQRRKVEGPKKIEEVHRDAAQERQAQASRSARGPGIGSARRGVLPVDYGLRGSTLLPSPSSQPSSACSSTPLQGRVFGTQDVRLGNWHPFESRQVSAPLPQKSKDDNPATLGPQGGLARGMSVGGQTLMPTVLLADVPSRSGDTRRMASDPNGYNSLLDRTPNDSKDELVPRYMHERHSGAAQEPLKPGAFSGRDLSYTDHDFDRSLVTAPPSSCGPVSLIGGKNAVSETKPLSEECLREKSISAIREFYSAKDEKEVALCVRELNSPSFYPAMVSLWVTDSFERRDIDRESLAKLLVSLSKPQDSLLSQGQLIQGFDSVLFSLEDTVNDAPRAAEFLGRIFAMVILANIISLREIGMLIREGGEEPGRLLEIGIASKVLGSTLDNIRIEKGEDALNEISSSSNLRLVDFQLPHPIKSKKLDTFL</sequence>
<dbReference type="GO" id="GO:0006417">
    <property type="term" value="P:regulation of translation"/>
    <property type="evidence" value="ECO:0007669"/>
    <property type="project" value="UniProtKB-KW"/>
</dbReference>
<evidence type="ECO:0000256" key="5">
    <source>
        <dbReference type="ARBA" id="ARBA00053217"/>
    </source>
</evidence>
<dbReference type="FunFam" id="1.25.40.180:FF:000034">
    <property type="entry name" value="Eukaryotic translation initiation factor 4G"/>
    <property type="match status" value="1"/>
</dbReference>
<evidence type="ECO:0000259" key="11">
    <source>
        <dbReference type="PROSITE" id="PS51366"/>
    </source>
</evidence>
<dbReference type="InterPro" id="IPR003890">
    <property type="entry name" value="MIF4G-like_typ-3"/>
</dbReference>
<feature type="compositionally biased region" description="Basic and acidic residues" evidence="10">
    <location>
        <begin position="750"/>
        <end position="763"/>
    </location>
</feature>
<feature type="domain" description="MI" evidence="11">
    <location>
        <begin position="1829"/>
        <end position="1953"/>
    </location>
</feature>
<keyword evidence="4" id="KW-0648">Protein biosynthesis</keyword>
<dbReference type="GO" id="GO:0003743">
    <property type="term" value="F:translation initiation factor activity"/>
    <property type="evidence" value="ECO:0007669"/>
    <property type="project" value="UniProtKB-KW"/>
</dbReference>
<gene>
    <name evidence="12" type="primary">EIF4G_4</name>
    <name evidence="12" type="ORF">g.80874</name>
</gene>
<feature type="compositionally biased region" description="Basic and acidic residues" evidence="10">
    <location>
        <begin position="730"/>
        <end position="742"/>
    </location>
</feature>
<feature type="region of interest" description="Disordered" evidence="10">
    <location>
        <begin position="715"/>
        <end position="763"/>
    </location>
</feature>
<feature type="compositionally biased region" description="Polar residues" evidence="10">
    <location>
        <begin position="633"/>
        <end position="646"/>
    </location>
</feature>
<feature type="compositionally biased region" description="Low complexity" evidence="10">
    <location>
        <begin position="1645"/>
        <end position="1664"/>
    </location>
</feature>
<dbReference type="Pfam" id="PF02847">
    <property type="entry name" value="MA3"/>
    <property type="match status" value="1"/>
</dbReference>
<evidence type="ECO:0000256" key="7">
    <source>
        <dbReference type="ARBA" id="ARBA00067320"/>
    </source>
</evidence>
<keyword evidence="3" id="KW-0810">Translation regulation</keyword>
<feature type="compositionally biased region" description="Low complexity" evidence="10">
    <location>
        <begin position="680"/>
        <end position="691"/>
    </location>
</feature>
<feature type="region of interest" description="Disordered" evidence="10">
    <location>
        <begin position="1685"/>
        <end position="1715"/>
    </location>
</feature>
<dbReference type="PANTHER" id="PTHR23253">
    <property type="entry name" value="EUKARYOTIC TRANSLATION INITIATION FACTOR 4 GAMMA"/>
    <property type="match status" value="1"/>
</dbReference>
<evidence type="ECO:0000256" key="3">
    <source>
        <dbReference type="ARBA" id="ARBA00022845"/>
    </source>
</evidence>
<evidence type="ECO:0000256" key="9">
    <source>
        <dbReference type="SAM" id="Coils"/>
    </source>
</evidence>
<name>A0A1D1XM47_9ARAE</name>
<evidence type="ECO:0000256" key="6">
    <source>
        <dbReference type="ARBA" id="ARBA00065571"/>
    </source>
</evidence>
<dbReference type="GO" id="GO:0016281">
    <property type="term" value="C:eukaryotic translation initiation factor 4F complex"/>
    <property type="evidence" value="ECO:0007669"/>
    <property type="project" value="TreeGrafter"/>
</dbReference>
<dbReference type="PROSITE" id="PS51366">
    <property type="entry name" value="MI"/>
    <property type="match status" value="1"/>
</dbReference>
<comment type="subunit">
    <text evidence="6">EIF4F is a multi-subunit complex, the composition of which varies with external and internal environmental conditions. It is composed of at least EIF4A, EIF4E and EIF4G. In higher plants two isoforms of EIF4F have been identified, named isoform EIF4F and isoform EIF(iso)4F. Isoform EIF4F has subunits p220 and p26, whereas isoform EIF(iso)4F has subunits p82 and p28.</text>
</comment>
<comment type="function">
    <text evidence="5">Component of the protein complex eIF4F, which is involved in the recognition of the mRNA cap, ATP-dependent unwinding of 5'-terminal secondary structure and recruitment of mRNA to the ribosome.</text>
</comment>
<dbReference type="InterPro" id="IPR016024">
    <property type="entry name" value="ARM-type_fold"/>
</dbReference>
<evidence type="ECO:0000256" key="8">
    <source>
        <dbReference type="ARBA" id="ARBA00079578"/>
    </source>
</evidence>
<feature type="compositionally biased region" description="Basic and acidic residues" evidence="10">
    <location>
        <begin position="1596"/>
        <end position="1613"/>
    </location>
</feature>
<dbReference type="Pfam" id="PF02854">
    <property type="entry name" value="MIF4G"/>
    <property type="match status" value="1"/>
</dbReference>
<dbReference type="GO" id="GO:0003729">
    <property type="term" value="F:mRNA binding"/>
    <property type="evidence" value="ECO:0007669"/>
    <property type="project" value="TreeGrafter"/>
</dbReference>
<dbReference type="FunFam" id="1.25.40.180:FF:000024">
    <property type="entry name" value="Eukaryotic translation initiation factor 4G"/>
    <property type="match status" value="1"/>
</dbReference>
<protein>
    <recommendedName>
        <fullName evidence="7">Eukaryotic translation initiation factor 4G</fullName>
    </recommendedName>
    <alternativeName>
        <fullName evidence="8">Eukaryotic initiation factor 4F subunit p220</fullName>
    </alternativeName>
</protein>
<evidence type="ECO:0000256" key="1">
    <source>
        <dbReference type="ARBA" id="ARBA00005775"/>
    </source>
</evidence>
<feature type="region of interest" description="Disordered" evidence="10">
    <location>
        <begin position="1591"/>
        <end position="1665"/>
    </location>
</feature>
<keyword evidence="2 12" id="KW-0396">Initiation factor</keyword>
<organism evidence="12">
    <name type="scientific">Anthurium amnicola</name>
    <dbReference type="NCBI Taxonomy" id="1678845"/>
    <lineage>
        <taxon>Eukaryota</taxon>
        <taxon>Viridiplantae</taxon>
        <taxon>Streptophyta</taxon>
        <taxon>Embryophyta</taxon>
        <taxon>Tracheophyta</taxon>
        <taxon>Spermatophyta</taxon>
        <taxon>Magnoliopsida</taxon>
        <taxon>Liliopsida</taxon>
        <taxon>Araceae</taxon>
        <taxon>Pothoideae</taxon>
        <taxon>Potheae</taxon>
        <taxon>Anthurium</taxon>
    </lineage>
</organism>
<evidence type="ECO:0000313" key="12">
    <source>
        <dbReference type="EMBL" id="JAT43461.1"/>
    </source>
</evidence>
<dbReference type="EMBL" id="GDJX01024475">
    <property type="protein sequence ID" value="JAT43461.1"/>
    <property type="molecule type" value="Transcribed_RNA"/>
</dbReference>
<feature type="region of interest" description="Disordered" evidence="10">
    <location>
        <begin position="631"/>
        <end position="703"/>
    </location>
</feature>
<feature type="region of interest" description="Disordered" evidence="10">
    <location>
        <begin position="1731"/>
        <end position="1758"/>
    </location>
</feature>
<keyword evidence="9" id="KW-0175">Coiled coil</keyword>
<feature type="compositionally biased region" description="Gly residues" evidence="10">
    <location>
        <begin position="120"/>
        <end position="132"/>
    </location>
</feature>
<evidence type="ECO:0000256" key="4">
    <source>
        <dbReference type="ARBA" id="ARBA00022917"/>
    </source>
</evidence>
<dbReference type="PANTHER" id="PTHR23253:SF9">
    <property type="entry name" value="EUKARYOTIC TRANSLATION INITIATION FACTOR 4 GAMMA 2"/>
    <property type="match status" value="1"/>
</dbReference>
<feature type="compositionally biased region" description="Low complexity" evidence="10">
    <location>
        <begin position="1614"/>
        <end position="1624"/>
    </location>
</feature>
<dbReference type="Gene3D" id="1.25.40.180">
    <property type="match status" value="2"/>
</dbReference>
<evidence type="ECO:0000256" key="2">
    <source>
        <dbReference type="ARBA" id="ARBA00022540"/>
    </source>
</evidence>
<feature type="region of interest" description="Disordered" evidence="10">
    <location>
        <begin position="93"/>
        <end position="287"/>
    </location>
</feature>
<dbReference type="InterPro" id="IPR003891">
    <property type="entry name" value="Initiation_fac_eIF4g_MI"/>
</dbReference>
<feature type="coiled-coil region" evidence="9">
    <location>
        <begin position="1451"/>
        <end position="1491"/>
    </location>
</feature>
<dbReference type="SMART" id="SM00544">
    <property type="entry name" value="MA3"/>
    <property type="match status" value="1"/>
</dbReference>
<accession>A0A1D1XM47</accession>
<proteinExistence type="inferred from homology"/>
<reference evidence="12" key="1">
    <citation type="submission" date="2015-07" db="EMBL/GenBank/DDBJ databases">
        <title>Transcriptome Assembly of Anthurium amnicola.</title>
        <authorList>
            <person name="Suzuki J."/>
        </authorList>
    </citation>
    <scope>NUCLEOTIDE SEQUENCE</scope>
</reference>
<comment type="similarity">
    <text evidence="1">Belongs to the eukaryotic initiation factor 4G family.</text>
</comment>
<feature type="compositionally biased region" description="Low complexity" evidence="10">
    <location>
        <begin position="139"/>
        <end position="155"/>
    </location>
</feature>
<dbReference type="SMART" id="SM00543">
    <property type="entry name" value="MIF4G"/>
    <property type="match status" value="1"/>
</dbReference>
<evidence type="ECO:0000256" key="10">
    <source>
        <dbReference type="SAM" id="MobiDB-lite"/>
    </source>
</evidence>
<feature type="compositionally biased region" description="Polar residues" evidence="10">
    <location>
        <begin position="270"/>
        <end position="281"/>
    </location>
</feature>
<feature type="non-terminal residue" evidence="12">
    <location>
        <position position="1"/>
    </location>
</feature>